<evidence type="ECO:0008006" key="4">
    <source>
        <dbReference type="Google" id="ProtNLM"/>
    </source>
</evidence>
<dbReference type="EMBL" id="SLWS01000015">
    <property type="protein sequence ID" value="TCO48886.1"/>
    <property type="molecule type" value="Genomic_DNA"/>
</dbReference>
<gene>
    <name evidence="2" type="ORF">EV192_115107</name>
</gene>
<protein>
    <recommendedName>
        <fullName evidence="4">Lipoprotein</fullName>
    </recommendedName>
</protein>
<dbReference type="PROSITE" id="PS51257">
    <property type="entry name" value="PROKAR_LIPOPROTEIN"/>
    <property type="match status" value="1"/>
</dbReference>
<evidence type="ECO:0000313" key="2">
    <source>
        <dbReference type="EMBL" id="TCO48886.1"/>
    </source>
</evidence>
<evidence type="ECO:0000313" key="3">
    <source>
        <dbReference type="Proteomes" id="UP000295680"/>
    </source>
</evidence>
<name>A0A4R2IWT9_9PSEU</name>
<sequence length="219" mass="22700">MTQGRNGEQMRRSWGLAAVALTATLTVGCSGGTTGANDPKNNKVPVPDGVAADKVGPAEEGGTVGGSGSPCALPVTFAHAKQWKVQSIPPDAAKSFTIGSFGPVCELDGKPAGVLGMIRVWQGGKPGENVESQLKLFADGDKSKDSEQPKLTPVKLTGVDAMEAAYQRSLDGVKHREYAIAVQAGGKVVVVKVGGIDQETLDEMMPAYLLARQTLAVGR</sequence>
<dbReference type="AlphaFoldDB" id="A0A4R2IWT9"/>
<evidence type="ECO:0000256" key="1">
    <source>
        <dbReference type="SAM" id="MobiDB-lite"/>
    </source>
</evidence>
<comment type="caution">
    <text evidence="2">The sequence shown here is derived from an EMBL/GenBank/DDBJ whole genome shotgun (WGS) entry which is preliminary data.</text>
</comment>
<dbReference type="InterPro" id="IPR044058">
    <property type="entry name" value="Lipoprotein_23"/>
</dbReference>
<feature type="region of interest" description="Disordered" evidence="1">
    <location>
        <begin position="31"/>
        <end position="67"/>
    </location>
</feature>
<dbReference type="Proteomes" id="UP000295680">
    <property type="component" value="Unassembled WGS sequence"/>
</dbReference>
<dbReference type="Pfam" id="PF18966">
    <property type="entry name" value="Lipoprotein_23"/>
    <property type="match status" value="1"/>
</dbReference>
<proteinExistence type="predicted"/>
<accession>A0A4R2IWT9</accession>
<reference evidence="2 3" key="1">
    <citation type="submission" date="2019-03" db="EMBL/GenBank/DDBJ databases">
        <title>Genomic Encyclopedia of Type Strains, Phase IV (KMG-IV): sequencing the most valuable type-strain genomes for metagenomic binning, comparative biology and taxonomic classification.</title>
        <authorList>
            <person name="Goeker M."/>
        </authorList>
    </citation>
    <scope>NUCLEOTIDE SEQUENCE [LARGE SCALE GENOMIC DNA]</scope>
    <source>
        <strain evidence="2 3">DSM 45934</strain>
    </source>
</reference>
<organism evidence="2 3">
    <name type="scientific">Actinocrispum wychmicini</name>
    <dbReference type="NCBI Taxonomy" id="1213861"/>
    <lineage>
        <taxon>Bacteria</taxon>
        <taxon>Bacillati</taxon>
        <taxon>Actinomycetota</taxon>
        <taxon>Actinomycetes</taxon>
        <taxon>Pseudonocardiales</taxon>
        <taxon>Pseudonocardiaceae</taxon>
        <taxon>Actinocrispum</taxon>
    </lineage>
</organism>
<keyword evidence="3" id="KW-1185">Reference proteome</keyword>